<feature type="compositionally biased region" description="Basic and acidic residues" evidence="2">
    <location>
        <begin position="317"/>
        <end position="329"/>
    </location>
</feature>
<evidence type="ECO:0000256" key="1">
    <source>
        <dbReference type="SAM" id="Coils"/>
    </source>
</evidence>
<organism evidence="3 4">
    <name type="scientific">Nannochloropsis salina CCMP1776</name>
    <dbReference type="NCBI Taxonomy" id="1027361"/>
    <lineage>
        <taxon>Eukaryota</taxon>
        <taxon>Sar</taxon>
        <taxon>Stramenopiles</taxon>
        <taxon>Ochrophyta</taxon>
        <taxon>Eustigmatophyceae</taxon>
        <taxon>Eustigmatales</taxon>
        <taxon>Monodopsidaceae</taxon>
        <taxon>Microchloropsis</taxon>
        <taxon>Microchloropsis salina</taxon>
    </lineage>
</organism>
<dbReference type="AlphaFoldDB" id="A0A4D9D4T5"/>
<keyword evidence="1" id="KW-0175">Coiled coil</keyword>
<evidence type="ECO:0000313" key="3">
    <source>
        <dbReference type="EMBL" id="TFJ86582.1"/>
    </source>
</evidence>
<name>A0A4D9D4T5_9STRA</name>
<feature type="compositionally biased region" description="Low complexity" evidence="2">
    <location>
        <begin position="27"/>
        <end position="40"/>
    </location>
</feature>
<feature type="coiled-coil region" evidence="1">
    <location>
        <begin position="283"/>
        <end position="317"/>
    </location>
</feature>
<comment type="caution">
    <text evidence="3">The sequence shown here is derived from an EMBL/GenBank/DDBJ whole genome shotgun (WGS) entry which is preliminary data.</text>
</comment>
<keyword evidence="4" id="KW-1185">Reference proteome</keyword>
<dbReference type="EMBL" id="SDOX01000008">
    <property type="protein sequence ID" value="TFJ86582.1"/>
    <property type="molecule type" value="Genomic_DNA"/>
</dbReference>
<dbReference type="Proteomes" id="UP000355283">
    <property type="component" value="Unassembled WGS sequence"/>
</dbReference>
<sequence length="640" mass="70869">MDASGLHGSGTGRNATLDQTTSVHNGSSSTITRSDRTTVSCEVEQVDEKQPIRHKEGENTESSTEDMFGWLQQNLRTEMLGGESNSLSQAEIDEALPMIPRTLLPLLYKLVNRAQMLQSQNMELVFNLNTHRSEAERLSHERASLLNKVESAALDRQAAESLLASVRTEKTASEKRWGEEKNELNGRITRLTWKDITIRAQLKKKDVEYEKLQKQLRLGSATSNGGGTKATSGGRIKNVDITPKAQALGCSLTTHKPTLAPDEASRASLEATYQRQALLLEENAELRDTLQCLYAEVKSLQDRYGDLVEEIENCRSRQKEELAKSRGKDPVLQAPDGEEEDSVLLHRPTSAVRQFHKGAFKMPAEWLGQAVGEALRADMAELGRRYERMRDMVMEPQGQDAEREKKEKEGTDALGSLTAEKRALRHELRLLRTRLQATEDLVAQQETVIKRALFEETGESRQLSAGIQSEGQARRRISDSWQMDEHAPCTDTGEQGTSEDGAGCCPEETRTLEELTEKLTADLMLFGADFDVENTRASPVPTADFETKTRGARSSPPLTTSGKSALRTPLRALTGQDGNLLSPMLEARLDVLNRKKPEYTSAEQSLNNSGSNGCSDLRAALGLLSPIERHSIDNGSKQSL</sequence>
<evidence type="ECO:0000313" key="4">
    <source>
        <dbReference type="Proteomes" id="UP000355283"/>
    </source>
</evidence>
<protein>
    <submittedName>
        <fullName evidence="3">Uncharacterized protein</fullName>
    </submittedName>
</protein>
<reference evidence="3 4" key="1">
    <citation type="submission" date="2019-01" db="EMBL/GenBank/DDBJ databases">
        <title>Nuclear Genome Assembly of the Microalgal Biofuel strain Nannochloropsis salina CCMP1776.</title>
        <authorList>
            <person name="Hovde B."/>
        </authorList>
    </citation>
    <scope>NUCLEOTIDE SEQUENCE [LARGE SCALE GENOMIC DNA]</scope>
    <source>
        <strain evidence="3 4">CCMP1776</strain>
    </source>
</reference>
<feature type="compositionally biased region" description="Polar residues" evidence="2">
    <location>
        <begin position="12"/>
        <end position="26"/>
    </location>
</feature>
<feature type="compositionally biased region" description="Basic and acidic residues" evidence="2">
    <location>
        <begin position="46"/>
        <end position="58"/>
    </location>
</feature>
<dbReference type="OrthoDB" id="72253at2759"/>
<gene>
    <name evidence="3" type="ORF">NSK_002239</name>
</gene>
<feature type="coiled-coil region" evidence="1">
    <location>
        <begin position="414"/>
        <end position="441"/>
    </location>
</feature>
<accession>A0A4D9D4T5</accession>
<feature type="region of interest" description="Disordered" evidence="2">
    <location>
        <begin position="219"/>
        <end position="238"/>
    </location>
</feature>
<proteinExistence type="predicted"/>
<evidence type="ECO:0000256" key="2">
    <source>
        <dbReference type="SAM" id="MobiDB-lite"/>
    </source>
</evidence>
<feature type="region of interest" description="Disordered" evidence="2">
    <location>
        <begin position="317"/>
        <end position="345"/>
    </location>
</feature>
<feature type="region of interest" description="Disordered" evidence="2">
    <location>
        <begin position="541"/>
        <end position="563"/>
    </location>
</feature>
<feature type="region of interest" description="Disordered" evidence="2">
    <location>
        <begin position="1"/>
        <end position="64"/>
    </location>
</feature>